<accession>A0A4R2ESW7</accession>
<organism evidence="3 4">
    <name type="scientific">Acetobacteroides hydrogenigenes</name>
    <dbReference type="NCBI Taxonomy" id="979970"/>
    <lineage>
        <taxon>Bacteria</taxon>
        <taxon>Pseudomonadati</taxon>
        <taxon>Bacteroidota</taxon>
        <taxon>Bacteroidia</taxon>
        <taxon>Bacteroidales</taxon>
        <taxon>Rikenellaceae</taxon>
        <taxon>Acetobacteroides</taxon>
    </lineage>
</organism>
<evidence type="ECO:0000313" key="3">
    <source>
        <dbReference type="EMBL" id="TCN67609.1"/>
    </source>
</evidence>
<keyword evidence="2" id="KW-0472">Membrane</keyword>
<feature type="region of interest" description="Disordered" evidence="1">
    <location>
        <begin position="61"/>
        <end position="84"/>
    </location>
</feature>
<sequence length="84" mass="9420">MDRLAKLLLTNWHIARLLQLAMGLTSLSYGIYIKDSIYIFVGLILLLQAIFNISLCGAAGCGTPSRHSSDSKPRIEVRKYKPKR</sequence>
<reference evidence="3 4" key="1">
    <citation type="submission" date="2019-03" db="EMBL/GenBank/DDBJ databases">
        <title>Genomic Encyclopedia of Archaeal and Bacterial Type Strains, Phase II (KMG-II): from individual species to whole genera.</title>
        <authorList>
            <person name="Goeker M."/>
        </authorList>
    </citation>
    <scope>NUCLEOTIDE SEQUENCE [LARGE SCALE GENOMIC DNA]</scope>
    <source>
        <strain evidence="3 4">RL-C</strain>
    </source>
</reference>
<evidence type="ECO:0000256" key="2">
    <source>
        <dbReference type="SAM" id="Phobius"/>
    </source>
</evidence>
<feature type="compositionally biased region" description="Basic and acidic residues" evidence="1">
    <location>
        <begin position="67"/>
        <end position="84"/>
    </location>
</feature>
<comment type="caution">
    <text evidence="3">The sequence shown here is derived from an EMBL/GenBank/DDBJ whole genome shotgun (WGS) entry which is preliminary data.</text>
</comment>
<keyword evidence="2" id="KW-1133">Transmembrane helix</keyword>
<feature type="transmembrane region" description="Helical" evidence="2">
    <location>
        <begin position="12"/>
        <end position="31"/>
    </location>
</feature>
<gene>
    <name evidence="3" type="ORF">CLV25_10768</name>
</gene>
<dbReference type="OrthoDB" id="1049592at2"/>
<keyword evidence="4" id="KW-1185">Reference proteome</keyword>
<keyword evidence="2" id="KW-0812">Transmembrane</keyword>
<evidence type="ECO:0000256" key="1">
    <source>
        <dbReference type="SAM" id="MobiDB-lite"/>
    </source>
</evidence>
<name>A0A4R2ESW7_9BACT</name>
<evidence type="ECO:0000313" key="4">
    <source>
        <dbReference type="Proteomes" id="UP000294830"/>
    </source>
</evidence>
<protein>
    <submittedName>
        <fullName evidence="3">Uncharacterized protein</fullName>
    </submittedName>
</protein>
<dbReference type="Proteomes" id="UP000294830">
    <property type="component" value="Unassembled WGS sequence"/>
</dbReference>
<dbReference type="AlphaFoldDB" id="A0A4R2ESW7"/>
<dbReference type="EMBL" id="SLWB01000007">
    <property type="protein sequence ID" value="TCN67609.1"/>
    <property type="molecule type" value="Genomic_DNA"/>
</dbReference>
<proteinExistence type="predicted"/>
<dbReference type="RefSeq" id="WP_131839248.1">
    <property type="nucleotide sequence ID" value="NZ_SLWB01000007.1"/>
</dbReference>
<feature type="transmembrane region" description="Helical" evidence="2">
    <location>
        <begin position="37"/>
        <end position="62"/>
    </location>
</feature>